<feature type="coiled-coil region" evidence="11">
    <location>
        <begin position="237"/>
        <end position="271"/>
    </location>
</feature>
<gene>
    <name evidence="14" type="ORF">Fcan01_03790</name>
</gene>
<feature type="compositionally biased region" description="Basic residues" evidence="12">
    <location>
        <begin position="79"/>
        <end position="88"/>
    </location>
</feature>
<keyword evidence="5" id="KW-0804">Transcription</keyword>
<dbReference type="GO" id="GO:0046983">
    <property type="term" value="F:protein dimerization activity"/>
    <property type="evidence" value="ECO:0007669"/>
    <property type="project" value="InterPro"/>
</dbReference>
<evidence type="ECO:0000256" key="4">
    <source>
        <dbReference type="ARBA" id="ARBA00023125"/>
    </source>
</evidence>
<dbReference type="PROSITE" id="PS50888">
    <property type="entry name" value="BHLH"/>
    <property type="match status" value="1"/>
</dbReference>
<evidence type="ECO:0000313" key="14">
    <source>
        <dbReference type="EMBL" id="OXA65025.1"/>
    </source>
</evidence>
<feature type="compositionally biased region" description="Low complexity" evidence="12">
    <location>
        <begin position="103"/>
        <end position="115"/>
    </location>
</feature>
<evidence type="ECO:0000256" key="8">
    <source>
        <dbReference type="ARBA" id="ARBA00062701"/>
    </source>
</evidence>
<reference evidence="14 15" key="1">
    <citation type="submission" date="2015-12" db="EMBL/GenBank/DDBJ databases">
        <title>The genome of Folsomia candida.</title>
        <authorList>
            <person name="Faddeeva A."/>
            <person name="Derks M.F."/>
            <person name="Anvar Y."/>
            <person name="Smit S."/>
            <person name="Van Straalen N."/>
            <person name="Roelofs D."/>
        </authorList>
    </citation>
    <scope>NUCLEOTIDE SEQUENCE [LARGE SCALE GENOMIC DNA]</scope>
    <source>
        <strain evidence="14 15">VU population</strain>
        <tissue evidence="14">Whole body</tissue>
    </source>
</reference>
<feature type="compositionally biased region" description="Low complexity" evidence="12">
    <location>
        <begin position="170"/>
        <end position="188"/>
    </location>
</feature>
<feature type="region of interest" description="Disordered" evidence="12">
    <location>
        <begin position="306"/>
        <end position="359"/>
    </location>
</feature>
<evidence type="ECO:0000256" key="5">
    <source>
        <dbReference type="ARBA" id="ARBA00023163"/>
    </source>
</evidence>
<keyword evidence="15" id="KW-1185">Reference proteome</keyword>
<feature type="compositionally biased region" description="Polar residues" evidence="12">
    <location>
        <begin position="152"/>
        <end position="169"/>
    </location>
</feature>
<feature type="region of interest" description="Disordered" evidence="12">
    <location>
        <begin position="59"/>
        <end position="115"/>
    </location>
</feature>
<dbReference type="CDD" id="cd11402">
    <property type="entry name" value="bHLHzip_Mnt"/>
    <property type="match status" value="1"/>
</dbReference>
<dbReference type="PANTHER" id="PTHR11969">
    <property type="entry name" value="MAX DIMERIZATION, MAD"/>
    <property type="match status" value="1"/>
</dbReference>
<dbReference type="SUPFAM" id="SSF47459">
    <property type="entry name" value="HLH, helix-loop-helix DNA-binding domain"/>
    <property type="match status" value="1"/>
</dbReference>
<evidence type="ECO:0000313" key="15">
    <source>
        <dbReference type="Proteomes" id="UP000198287"/>
    </source>
</evidence>
<evidence type="ECO:0000256" key="12">
    <source>
        <dbReference type="SAM" id="MobiDB-lite"/>
    </source>
</evidence>
<feature type="compositionally biased region" description="Polar residues" evidence="12">
    <location>
        <begin position="343"/>
        <end position="353"/>
    </location>
</feature>
<keyword evidence="3" id="KW-0805">Transcription regulation</keyword>
<name>A0A226F5E5_FOLCA</name>
<organism evidence="14 15">
    <name type="scientific">Folsomia candida</name>
    <name type="common">Springtail</name>
    <dbReference type="NCBI Taxonomy" id="158441"/>
    <lineage>
        <taxon>Eukaryota</taxon>
        <taxon>Metazoa</taxon>
        <taxon>Ecdysozoa</taxon>
        <taxon>Arthropoda</taxon>
        <taxon>Hexapoda</taxon>
        <taxon>Collembola</taxon>
        <taxon>Entomobryomorpha</taxon>
        <taxon>Isotomoidea</taxon>
        <taxon>Isotomidae</taxon>
        <taxon>Proisotominae</taxon>
        <taxon>Folsomia</taxon>
    </lineage>
</organism>
<feature type="compositionally biased region" description="Acidic residues" evidence="12">
    <location>
        <begin position="320"/>
        <end position="338"/>
    </location>
</feature>
<dbReference type="EMBL" id="LNIX01000001">
    <property type="protein sequence ID" value="OXA65025.1"/>
    <property type="molecule type" value="Genomic_DNA"/>
</dbReference>
<feature type="compositionally biased region" description="Basic and acidic residues" evidence="12">
    <location>
        <begin position="189"/>
        <end position="198"/>
    </location>
</feature>
<dbReference type="PANTHER" id="PTHR11969:SF99">
    <property type="entry name" value="MAX-BINDING PROTEIN MNT"/>
    <property type="match status" value="1"/>
</dbReference>
<evidence type="ECO:0000256" key="2">
    <source>
        <dbReference type="ARBA" id="ARBA00022491"/>
    </source>
</evidence>
<evidence type="ECO:0000259" key="13">
    <source>
        <dbReference type="PROSITE" id="PS50888"/>
    </source>
</evidence>
<feature type="compositionally biased region" description="Low complexity" evidence="12">
    <location>
        <begin position="59"/>
        <end position="78"/>
    </location>
</feature>
<dbReference type="Pfam" id="PF00010">
    <property type="entry name" value="HLH"/>
    <property type="match status" value="1"/>
</dbReference>
<dbReference type="GO" id="GO:0000981">
    <property type="term" value="F:DNA-binding transcription factor activity, RNA polymerase II-specific"/>
    <property type="evidence" value="ECO:0007669"/>
    <property type="project" value="TreeGrafter"/>
</dbReference>
<comment type="subcellular location">
    <subcellularLocation>
        <location evidence="1">Nucleus</location>
    </subcellularLocation>
</comment>
<dbReference type="SMART" id="SM00353">
    <property type="entry name" value="HLH"/>
    <property type="match status" value="1"/>
</dbReference>
<keyword evidence="4" id="KW-0238">DNA-binding</keyword>
<evidence type="ECO:0000256" key="6">
    <source>
        <dbReference type="ARBA" id="ARBA00023242"/>
    </source>
</evidence>
<evidence type="ECO:0000256" key="10">
    <source>
        <dbReference type="ARBA" id="ARBA00083368"/>
    </source>
</evidence>
<dbReference type="OrthoDB" id="419455at2759"/>
<dbReference type="Gene3D" id="4.10.280.10">
    <property type="entry name" value="Helix-loop-helix DNA-binding domain"/>
    <property type="match status" value="1"/>
</dbReference>
<keyword evidence="2" id="KW-0678">Repressor</keyword>
<dbReference type="Proteomes" id="UP000198287">
    <property type="component" value="Unassembled WGS sequence"/>
</dbReference>
<dbReference type="InterPro" id="IPR036638">
    <property type="entry name" value="HLH_DNA-bd_sf"/>
</dbReference>
<evidence type="ECO:0000256" key="7">
    <source>
        <dbReference type="ARBA" id="ARBA00057176"/>
    </source>
</evidence>
<comment type="caution">
    <text evidence="14">The sequence shown here is derived from an EMBL/GenBank/DDBJ whole genome shotgun (WGS) entry which is preliminary data.</text>
</comment>
<proteinExistence type="predicted"/>
<dbReference type="STRING" id="158441.A0A226F5E5"/>
<evidence type="ECO:0000256" key="9">
    <source>
        <dbReference type="ARBA" id="ARBA00070444"/>
    </source>
</evidence>
<evidence type="ECO:0000256" key="3">
    <source>
        <dbReference type="ARBA" id="ARBA00023015"/>
    </source>
</evidence>
<feature type="region of interest" description="Disordered" evidence="12">
    <location>
        <begin position="152"/>
        <end position="198"/>
    </location>
</feature>
<keyword evidence="6" id="KW-0539">Nucleus</keyword>
<dbReference type="GO" id="GO:0005634">
    <property type="term" value="C:nucleus"/>
    <property type="evidence" value="ECO:0007669"/>
    <property type="project" value="UniProtKB-SubCell"/>
</dbReference>
<feature type="compositionally biased region" description="Polar residues" evidence="12">
    <location>
        <begin position="308"/>
        <end position="319"/>
    </location>
</feature>
<comment type="subunit">
    <text evidence="8">Efficient DNA binding requires dimerization with another bHLH protein. Binds DNA as a homodimer or a heterodimer with MAX.</text>
</comment>
<accession>A0A226F5E5</accession>
<dbReference type="GO" id="GO:0000978">
    <property type="term" value="F:RNA polymerase II cis-regulatory region sequence-specific DNA binding"/>
    <property type="evidence" value="ECO:0007669"/>
    <property type="project" value="TreeGrafter"/>
</dbReference>
<dbReference type="AlphaFoldDB" id="A0A226F5E5"/>
<protein>
    <recommendedName>
        <fullName evidence="9">Max-binding protein MNT</fullName>
    </recommendedName>
    <alternativeName>
        <fullName evidence="10">Myc antagonist MNT</fullName>
    </alternativeName>
</protein>
<sequence>MQTKRRQLVVISLCQNSASSIIMNDQERVHIPKKKWIRDYFTLGEKGFPALPSNSSSALLLSSSSSSSNTNGYTTNNHHNNHHHHHHQNNVIHQNGGGHYAASSPSSSSSSSLPYHNSKIISSNASSIPRAVPESANGYKLSDHSYRRGQLNTSPIYEFNGGTNRASKGNNSSSSSSSSSIISNSRNSGTREVHNKLEKNRRAHLKECFEMLKGQLPSFEDRKISNLAILRSSLRYIQTLKRKEREFEHEMERLARDKIALQQRLSTLKKDMLGKWDHLDWRAIVPEDLELELDQPDGAVDYARKQQQEQLVTRKMSSSPDDDGNQAIESDPEEEESDDSHNYPISLSMSNGHHNGDRMMSEKKHYGQINGINGMSGPGPISLVTATKLSSSPLAAITVEKTANSPVGGASFVNCITSSPTAKGFSVLSNSTMAINSRMDMGQYYDEEKMCK</sequence>
<dbReference type="InterPro" id="IPR011598">
    <property type="entry name" value="bHLH_dom"/>
</dbReference>
<keyword evidence="11" id="KW-0175">Coiled coil</keyword>
<feature type="domain" description="BHLH" evidence="13">
    <location>
        <begin position="189"/>
        <end position="240"/>
    </location>
</feature>
<evidence type="ECO:0000256" key="1">
    <source>
        <dbReference type="ARBA" id="ARBA00004123"/>
    </source>
</evidence>
<comment type="function">
    <text evidence="7">Binds DNA as a heterodimer with MAX and represses transcription. Binds to the canonical E box sequence 5'-CACGTG-3' and, with higher affinity, to 5'-CACGCG-3'.</text>
</comment>
<evidence type="ECO:0000256" key="11">
    <source>
        <dbReference type="SAM" id="Coils"/>
    </source>
</evidence>
<dbReference type="FunFam" id="4.10.280.10:FF:000034">
    <property type="entry name" value="MAX network transcriptional repressor"/>
    <property type="match status" value="1"/>
</dbReference>